<evidence type="ECO:0000256" key="1">
    <source>
        <dbReference type="ARBA" id="ARBA00005606"/>
    </source>
</evidence>
<proteinExistence type="inferred from homology"/>
<keyword evidence="4" id="KW-1185">Reference proteome</keyword>
<protein>
    <submittedName>
        <fullName evidence="5">Methanethiol oxidase</fullName>
    </submittedName>
</protein>
<sequence length="491" mass="54815">MSGSCQKSCKSAGPGYATPEDAVNGPREKFLFVATPSADIDKANDALVTIDVDPESPTFKTVVSKLIFPHKGDEVHHMGWNACSSCHGCASVARSHLILPCLNSSRIYVVDARDPKDLKLERVIEPEELAAVNVSFPHTAHCLADGNIMISTLGDAEENNKADFVLIDSKTFRVVGTWAKENKDLTDIPPKFGYDFWYQPHHNIMISTEWGTPKNIKRGFVVDDVLQGFYGNKLNVYDWKERKPIQTITLEGMEGYLPLEVRFKHDPKSVHAFIGTALGSALIHVWMDNENDAQLKHETAIAIPAKKVTGWLLPEMPSLITDILISMDDSFLFISNWVHGDIRMYDIRDPFKIKLVGQAFIGGSIHTETGVEVQDDPELSEQPKALYIQGTKIEGGPQMLQLSLDGKRLYVTTSLYRKWDEMFYPNLAKKGATMVLVDVDNDLNSTSTNRLKPNPDYLVNFDNIFGDGITYLAHEMRYPGGDCTSDIFLAK</sequence>
<reference evidence="5" key="2">
    <citation type="submission" date="2020-10" db="UniProtKB">
        <authorList>
            <consortium name="WormBaseParasite"/>
        </authorList>
    </citation>
    <scope>IDENTIFICATION</scope>
</reference>
<evidence type="ECO:0000256" key="3">
    <source>
        <dbReference type="SAM" id="MobiDB-lite"/>
    </source>
</evidence>
<comment type="similarity">
    <text evidence="1">Belongs to the selenium-binding protein family.</text>
</comment>
<dbReference type="PANTHER" id="PTHR23300">
    <property type="entry name" value="METHANETHIOL OXIDASE"/>
    <property type="match status" value="1"/>
</dbReference>
<evidence type="ECO:0000256" key="2">
    <source>
        <dbReference type="ARBA" id="ARBA00023266"/>
    </source>
</evidence>
<keyword evidence="2" id="KW-0711">Selenium</keyword>
<dbReference type="WBParaSite" id="Pan_g17007.t1">
    <property type="protein sequence ID" value="Pan_g17007.t1"/>
    <property type="gene ID" value="Pan_g17007"/>
</dbReference>
<evidence type="ECO:0000313" key="4">
    <source>
        <dbReference type="Proteomes" id="UP000492821"/>
    </source>
</evidence>
<feature type="region of interest" description="Disordered" evidence="3">
    <location>
        <begin position="1"/>
        <end position="21"/>
    </location>
</feature>
<accession>A0A7E4V731</accession>
<reference evidence="4" key="1">
    <citation type="journal article" date="2013" name="Genetics">
        <title>The draft genome and transcriptome of Panagrellus redivivus are shaped by the harsh demands of a free-living lifestyle.</title>
        <authorList>
            <person name="Srinivasan J."/>
            <person name="Dillman A.R."/>
            <person name="Macchietto M.G."/>
            <person name="Heikkinen L."/>
            <person name="Lakso M."/>
            <person name="Fracchia K.M."/>
            <person name="Antoshechkin I."/>
            <person name="Mortazavi A."/>
            <person name="Wong G."/>
            <person name="Sternberg P.W."/>
        </authorList>
    </citation>
    <scope>NUCLEOTIDE SEQUENCE [LARGE SCALE GENOMIC DNA]</scope>
    <source>
        <strain evidence="4">MT8872</strain>
    </source>
</reference>
<dbReference type="InterPro" id="IPR008826">
    <property type="entry name" value="Se-bd"/>
</dbReference>
<dbReference type="AlphaFoldDB" id="A0A7E4V731"/>
<evidence type="ECO:0000313" key="5">
    <source>
        <dbReference type="WBParaSite" id="Pan_g17007.t1"/>
    </source>
</evidence>
<dbReference type="GO" id="GO:0008430">
    <property type="term" value="F:selenium binding"/>
    <property type="evidence" value="ECO:0007669"/>
    <property type="project" value="InterPro"/>
</dbReference>
<dbReference type="Proteomes" id="UP000492821">
    <property type="component" value="Unassembled WGS sequence"/>
</dbReference>
<organism evidence="4 5">
    <name type="scientific">Panagrellus redivivus</name>
    <name type="common">Microworm</name>
    <dbReference type="NCBI Taxonomy" id="6233"/>
    <lineage>
        <taxon>Eukaryota</taxon>
        <taxon>Metazoa</taxon>
        <taxon>Ecdysozoa</taxon>
        <taxon>Nematoda</taxon>
        <taxon>Chromadorea</taxon>
        <taxon>Rhabditida</taxon>
        <taxon>Tylenchina</taxon>
        <taxon>Panagrolaimomorpha</taxon>
        <taxon>Panagrolaimoidea</taxon>
        <taxon>Panagrolaimidae</taxon>
        <taxon>Panagrellus</taxon>
    </lineage>
</organism>
<dbReference type="PANTHER" id="PTHR23300:SF0">
    <property type="entry name" value="METHANETHIOL OXIDASE"/>
    <property type="match status" value="1"/>
</dbReference>
<name>A0A7E4V731_PANRE</name>
<dbReference type="Pfam" id="PF05694">
    <property type="entry name" value="SBP56"/>
    <property type="match status" value="1"/>
</dbReference>
<dbReference type="SUPFAM" id="SSF75011">
    <property type="entry name" value="3-carboxy-cis,cis-mucoante lactonizing enzyme"/>
    <property type="match status" value="1"/>
</dbReference>